<feature type="signal peptide" evidence="1">
    <location>
        <begin position="1"/>
        <end position="18"/>
    </location>
</feature>
<feature type="chain" id="PRO_5042139986" description="SET domain-containing protein" evidence="1">
    <location>
        <begin position="19"/>
        <end position="331"/>
    </location>
</feature>
<dbReference type="InterPro" id="IPR046341">
    <property type="entry name" value="SET_dom_sf"/>
</dbReference>
<accession>A0AAD3DIN5</accession>
<keyword evidence="1" id="KW-0732">Signal</keyword>
<dbReference type="Gene3D" id="3.90.1410.10">
    <property type="entry name" value="set domain protein methyltransferase, domain 1"/>
    <property type="match status" value="1"/>
</dbReference>
<sequence>CHSFWLLAFLALLRTSAGLPKRFTVLRAWLWAASTLHSRTMYLPWCPAGALTPYGDLHNYQPPPPPYTPQLGGVAMAAAAPGVTAVVARNAGNTTGAVVGAAAANDTGAATGGHVSAGAPSATSNAPVAFAAVADAAPNAGEAASTPGVDTSGASVCHNAHVQADVSGCEACDRSRDARTTAVGTGGADPAAAADVAYGGELAPEPCQNGSQKEVTLQAESASAASNACGGDGGDMDADAASGAIAGDGVWDAAAQQYCILVRRPYRRGEQVMLCYGRHTNLELLEHYGFVLQDNPHDTALLDAALLPLPSAALASPGAPHLPSCDCFLHA</sequence>
<dbReference type="PANTHER" id="PTHR13271:SF140">
    <property type="entry name" value="SET DOMAIN-CONTAINING PROTEIN"/>
    <property type="match status" value="1"/>
</dbReference>
<gene>
    <name evidence="2" type="ORF">Agub_g3414</name>
</gene>
<feature type="non-terminal residue" evidence="2">
    <location>
        <position position="1"/>
    </location>
</feature>
<evidence type="ECO:0000313" key="3">
    <source>
        <dbReference type="Proteomes" id="UP001054857"/>
    </source>
</evidence>
<protein>
    <recommendedName>
        <fullName evidence="4">SET domain-containing protein</fullName>
    </recommendedName>
</protein>
<feature type="non-terminal residue" evidence="2">
    <location>
        <position position="331"/>
    </location>
</feature>
<evidence type="ECO:0000256" key="1">
    <source>
        <dbReference type="SAM" id="SignalP"/>
    </source>
</evidence>
<comment type="caution">
    <text evidence="2">The sequence shown here is derived from an EMBL/GenBank/DDBJ whole genome shotgun (WGS) entry which is preliminary data.</text>
</comment>
<evidence type="ECO:0008006" key="4">
    <source>
        <dbReference type="Google" id="ProtNLM"/>
    </source>
</evidence>
<organism evidence="2 3">
    <name type="scientific">Astrephomene gubernaculifera</name>
    <dbReference type="NCBI Taxonomy" id="47775"/>
    <lineage>
        <taxon>Eukaryota</taxon>
        <taxon>Viridiplantae</taxon>
        <taxon>Chlorophyta</taxon>
        <taxon>core chlorophytes</taxon>
        <taxon>Chlorophyceae</taxon>
        <taxon>CS clade</taxon>
        <taxon>Chlamydomonadales</taxon>
        <taxon>Astrephomenaceae</taxon>
        <taxon>Astrephomene</taxon>
    </lineage>
</organism>
<dbReference type="SUPFAM" id="SSF82199">
    <property type="entry name" value="SET domain"/>
    <property type="match status" value="1"/>
</dbReference>
<keyword evidence="3" id="KW-1185">Reference proteome</keyword>
<proteinExistence type="predicted"/>
<dbReference type="PANTHER" id="PTHR13271">
    <property type="entry name" value="UNCHARACTERIZED PUTATIVE METHYLTRANSFERASE"/>
    <property type="match status" value="1"/>
</dbReference>
<dbReference type="AlphaFoldDB" id="A0AAD3DIN5"/>
<dbReference type="EMBL" id="BMAR01000003">
    <property type="protein sequence ID" value="GFR42520.1"/>
    <property type="molecule type" value="Genomic_DNA"/>
</dbReference>
<dbReference type="InterPro" id="IPR050600">
    <property type="entry name" value="SETD3_SETD6_MTase"/>
</dbReference>
<name>A0AAD3DIN5_9CHLO</name>
<reference evidence="2 3" key="1">
    <citation type="journal article" date="2021" name="Sci. Rep.">
        <title>Genome sequencing of the multicellular alga Astrephomene provides insights into convergent evolution of germ-soma differentiation.</title>
        <authorList>
            <person name="Yamashita S."/>
            <person name="Yamamoto K."/>
            <person name="Matsuzaki R."/>
            <person name="Suzuki S."/>
            <person name="Yamaguchi H."/>
            <person name="Hirooka S."/>
            <person name="Minakuchi Y."/>
            <person name="Miyagishima S."/>
            <person name="Kawachi M."/>
            <person name="Toyoda A."/>
            <person name="Nozaki H."/>
        </authorList>
    </citation>
    <scope>NUCLEOTIDE SEQUENCE [LARGE SCALE GENOMIC DNA]</scope>
    <source>
        <strain evidence="2 3">NIES-4017</strain>
    </source>
</reference>
<dbReference type="Proteomes" id="UP001054857">
    <property type="component" value="Unassembled WGS sequence"/>
</dbReference>
<dbReference type="GO" id="GO:0016279">
    <property type="term" value="F:protein-lysine N-methyltransferase activity"/>
    <property type="evidence" value="ECO:0007669"/>
    <property type="project" value="TreeGrafter"/>
</dbReference>
<evidence type="ECO:0000313" key="2">
    <source>
        <dbReference type="EMBL" id="GFR42520.1"/>
    </source>
</evidence>